<proteinExistence type="predicted"/>
<evidence type="ECO:0000313" key="2">
    <source>
        <dbReference type="Proteomes" id="UP000188181"/>
    </source>
</evidence>
<accession>A0A1Q2MDU0</accession>
<name>A0A1Q2MDU0_9BACT</name>
<dbReference type="KEGG" id="pbas:SMSP2_01056"/>
<protein>
    <submittedName>
        <fullName evidence="1">Uncharacterized protein</fullName>
    </submittedName>
</protein>
<dbReference type="Proteomes" id="UP000188181">
    <property type="component" value="Chromosome"/>
</dbReference>
<evidence type="ECO:0000313" key="1">
    <source>
        <dbReference type="EMBL" id="AQQ70698.1"/>
    </source>
</evidence>
<gene>
    <name evidence="1" type="ORF">SMSP2_01056</name>
</gene>
<dbReference type="EMBL" id="CP019646">
    <property type="protein sequence ID" value="AQQ70698.1"/>
    <property type="molecule type" value="Genomic_DNA"/>
</dbReference>
<dbReference type="AlphaFoldDB" id="A0A1Q2MDU0"/>
<dbReference type="RefSeq" id="WP_186804880.1">
    <property type="nucleotide sequence ID" value="NZ_CP019646.1"/>
</dbReference>
<sequence>MFVFVYEPGSESRLIDTVVEYTKSQNISLDWNDAAAVSNKITDKLLEKTENLFKRLK</sequence>
<reference evidence="2" key="1">
    <citation type="submission" date="2017-02" db="EMBL/GenBank/DDBJ databases">
        <title>Comparative genomics and description of representatives of a novel lineage of planctomycetes thriving in anoxic sediments.</title>
        <authorList>
            <person name="Spring S."/>
            <person name="Bunk B."/>
            <person name="Sproer C."/>
        </authorList>
    </citation>
    <scope>NUCLEOTIDE SEQUENCE [LARGE SCALE GENOMIC DNA]</scope>
    <source>
        <strain evidence="2">SM-Chi-D1</strain>
    </source>
</reference>
<keyword evidence="2" id="KW-1185">Reference proteome</keyword>
<organism evidence="1 2">
    <name type="scientific">Limihaloglobus sulfuriphilus</name>
    <dbReference type="NCBI Taxonomy" id="1851148"/>
    <lineage>
        <taxon>Bacteria</taxon>
        <taxon>Pseudomonadati</taxon>
        <taxon>Planctomycetota</taxon>
        <taxon>Phycisphaerae</taxon>
        <taxon>Sedimentisphaerales</taxon>
        <taxon>Sedimentisphaeraceae</taxon>
        <taxon>Limihaloglobus</taxon>
    </lineage>
</organism>
<dbReference type="STRING" id="1851148.SMSP2_01056"/>